<feature type="region of interest" description="Disordered" evidence="1">
    <location>
        <begin position="54"/>
        <end position="74"/>
    </location>
</feature>
<evidence type="ECO:0000313" key="3">
    <source>
        <dbReference type="Proteomes" id="UP001597033"/>
    </source>
</evidence>
<gene>
    <name evidence="2" type="ORF">ACFQ2N_10450</name>
</gene>
<keyword evidence="3" id="KW-1185">Reference proteome</keyword>
<feature type="compositionally biased region" description="Low complexity" evidence="1">
    <location>
        <begin position="58"/>
        <end position="67"/>
    </location>
</feature>
<evidence type="ECO:0000313" key="2">
    <source>
        <dbReference type="EMBL" id="MFD1042767.1"/>
    </source>
</evidence>
<protein>
    <submittedName>
        <fullName evidence="2">DUF3348 domain-containing protein</fullName>
    </submittedName>
</protein>
<dbReference type="Pfam" id="PF11828">
    <property type="entry name" value="DUF3348"/>
    <property type="match status" value="1"/>
</dbReference>
<organism evidence="2 3">
    <name type="scientific">Pseudoxanthomonas kaohsiungensis</name>
    <dbReference type="NCBI Taxonomy" id="283923"/>
    <lineage>
        <taxon>Bacteria</taxon>
        <taxon>Pseudomonadati</taxon>
        <taxon>Pseudomonadota</taxon>
        <taxon>Gammaproteobacteria</taxon>
        <taxon>Lysobacterales</taxon>
        <taxon>Lysobacteraceae</taxon>
        <taxon>Pseudoxanthomonas</taxon>
    </lineage>
</organism>
<dbReference type="RefSeq" id="WP_162377773.1">
    <property type="nucleotide sequence ID" value="NZ_JBHTKN010000006.1"/>
</dbReference>
<dbReference type="EMBL" id="JBHTKN010000006">
    <property type="protein sequence ID" value="MFD1042767.1"/>
    <property type="molecule type" value="Genomic_DNA"/>
</dbReference>
<reference evidence="3" key="1">
    <citation type="journal article" date="2019" name="Int. J. Syst. Evol. Microbiol.">
        <title>The Global Catalogue of Microorganisms (GCM) 10K type strain sequencing project: providing services to taxonomists for standard genome sequencing and annotation.</title>
        <authorList>
            <consortium name="The Broad Institute Genomics Platform"/>
            <consortium name="The Broad Institute Genome Sequencing Center for Infectious Disease"/>
            <person name="Wu L."/>
            <person name="Ma J."/>
        </authorList>
    </citation>
    <scope>NUCLEOTIDE SEQUENCE [LARGE SCALE GENOMIC DNA]</scope>
    <source>
        <strain evidence="3">CCUG 55854</strain>
    </source>
</reference>
<evidence type="ECO:0000256" key="1">
    <source>
        <dbReference type="SAM" id="MobiDB-lite"/>
    </source>
</evidence>
<accession>A0ABW3LWC2</accession>
<dbReference type="InterPro" id="IPR021783">
    <property type="entry name" value="DUF3348"/>
</dbReference>
<sequence length="228" mass="24108">MPTALQRSPVPGPTFIRLLARVADADVPAPGPALGERLGQWIDWTRAVALAGALDGRPSPSAPAAPATGPDGDDEVARTRAALAEAIATDLPTPPAAATGADAIDFAPYRQHCLAMQRAMQAATGRLRGRLRDRLAQRSPELARLAEVDAVMELTLSPREYKLLAGVPLLLGQHFDRLRAGATAPGQAGAASAAWLDVFHRDMQDVLQAELDVRFQPIEGLLAALRTP</sequence>
<proteinExistence type="predicted"/>
<comment type="caution">
    <text evidence="2">The sequence shown here is derived from an EMBL/GenBank/DDBJ whole genome shotgun (WGS) entry which is preliminary data.</text>
</comment>
<name>A0ABW3LWC2_9GAMM</name>
<dbReference type="Proteomes" id="UP001597033">
    <property type="component" value="Unassembled WGS sequence"/>
</dbReference>